<proteinExistence type="predicted"/>
<sequence length="30" mass="3775">MIIAKYIKKLARIMDYNFYKYKYLNRGQDL</sequence>
<protein>
    <submittedName>
        <fullName evidence="1">Uncharacterized protein</fullName>
    </submittedName>
</protein>
<dbReference type="EMBL" id="CACVAR010000133">
    <property type="protein sequence ID" value="CAA6805262.1"/>
    <property type="molecule type" value="Genomic_DNA"/>
</dbReference>
<evidence type="ECO:0000313" key="1">
    <source>
        <dbReference type="EMBL" id="CAA6805262.1"/>
    </source>
</evidence>
<reference evidence="1" key="1">
    <citation type="submission" date="2020-01" db="EMBL/GenBank/DDBJ databases">
        <authorList>
            <person name="Meier V. D."/>
            <person name="Meier V D."/>
        </authorList>
    </citation>
    <scope>NUCLEOTIDE SEQUENCE</scope>
    <source>
        <strain evidence="1">HLG_WM_MAG_03</strain>
    </source>
</reference>
<name>A0A6S6S6G9_9BACT</name>
<organism evidence="1">
    <name type="scientific">uncultured Sulfurovum sp</name>
    <dbReference type="NCBI Taxonomy" id="269237"/>
    <lineage>
        <taxon>Bacteria</taxon>
        <taxon>Pseudomonadati</taxon>
        <taxon>Campylobacterota</taxon>
        <taxon>Epsilonproteobacteria</taxon>
        <taxon>Campylobacterales</taxon>
        <taxon>Sulfurovaceae</taxon>
        <taxon>Sulfurovum</taxon>
        <taxon>environmental samples</taxon>
    </lineage>
</organism>
<accession>A0A6S6S6G9</accession>
<gene>
    <name evidence="1" type="ORF">HELGO_WM36093</name>
</gene>
<dbReference type="AlphaFoldDB" id="A0A6S6S6G9"/>